<name>A0A6N2NL01_SALVM</name>
<protein>
    <submittedName>
        <fullName evidence="1">Uncharacterized protein</fullName>
    </submittedName>
</protein>
<dbReference type="EMBL" id="CAADRP010002262">
    <property type="protein sequence ID" value="VFU64735.1"/>
    <property type="molecule type" value="Genomic_DNA"/>
</dbReference>
<organism evidence="1">
    <name type="scientific">Salix viminalis</name>
    <name type="common">Common osier</name>
    <name type="synonym">Basket willow</name>
    <dbReference type="NCBI Taxonomy" id="40686"/>
    <lineage>
        <taxon>Eukaryota</taxon>
        <taxon>Viridiplantae</taxon>
        <taxon>Streptophyta</taxon>
        <taxon>Embryophyta</taxon>
        <taxon>Tracheophyta</taxon>
        <taxon>Spermatophyta</taxon>
        <taxon>Magnoliopsida</taxon>
        <taxon>eudicotyledons</taxon>
        <taxon>Gunneridae</taxon>
        <taxon>Pentapetalae</taxon>
        <taxon>rosids</taxon>
        <taxon>fabids</taxon>
        <taxon>Malpighiales</taxon>
        <taxon>Salicaceae</taxon>
        <taxon>Saliceae</taxon>
        <taxon>Salix</taxon>
    </lineage>
</organism>
<evidence type="ECO:0000313" key="1">
    <source>
        <dbReference type="EMBL" id="VFU64735.1"/>
    </source>
</evidence>
<proteinExistence type="predicted"/>
<gene>
    <name evidence="1" type="ORF">SVIM_LOCUS495828</name>
</gene>
<accession>A0A6N2NL01</accession>
<dbReference type="AlphaFoldDB" id="A0A6N2NL01"/>
<sequence length="60" mass="6809">MPTSKRICRECKQDTSAFDAHLLFKHTALPEELNLVNRVWGERKSGGILMQIVVGPRWSG</sequence>
<reference evidence="1" key="1">
    <citation type="submission" date="2019-03" db="EMBL/GenBank/DDBJ databases">
        <authorList>
            <person name="Mank J."/>
            <person name="Almeida P."/>
        </authorList>
    </citation>
    <scope>NUCLEOTIDE SEQUENCE</scope>
    <source>
        <strain evidence="1">78183</strain>
    </source>
</reference>